<dbReference type="InterPro" id="IPR005149">
    <property type="entry name" value="Tscrpt_reg_PadR_N"/>
</dbReference>
<sequence length="112" mass="12258">MVPTPDMVLTQLRKGVVEYCVLACLREAPAYGLELVERLGARGVLLTSDGTLYPLLSRMRQQGWVTTELAASPLGPPRRYYELTPEGSAALGVFADTWARFSADVDATLEAR</sequence>
<dbReference type="InterPro" id="IPR036388">
    <property type="entry name" value="WH-like_DNA-bd_sf"/>
</dbReference>
<dbReference type="Gene3D" id="1.10.10.10">
    <property type="entry name" value="Winged helix-like DNA-binding domain superfamily/Winged helix DNA-binding domain"/>
    <property type="match status" value="1"/>
</dbReference>
<evidence type="ECO:0000259" key="1">
    <source>
        <dbReference type="Pfam" id="PF03551"/>
    </source>
</evidence>
<dbReference type="PANTHER" id="PTHR33169:SF14">
    <property type="entry name" value="TRANSCRIPTIONAL REGULATOR RV3488"/>
    <property type="match status" value="1"/>
</dbReference>
<reference evidence="2" key="1">
    <citation type="submission" date="2024-06" db="EMBL/GenBank/DDBJ databases">
        <title>Complete genome sequence of the cellulolytic actinobacterium, Cellulosimicrobium ES-005.</title>
        <authorList>
            <person name="Matthews C.T."/>
            <person name="Underwood K.D."/>
            <person name="Ghanchi K.M."/>
            <person name="Fields S.D."/>
            <person name="Gardner S.G."/>
        </authorList>
    </citation>
    <scope>NUCLEOTIDE SEQUENCE</scope>
    <source>
        <strain evidence="2">ES-005</strain>
    </source>
</reference>
<dbReference type="AlphaFoldDB" id="A0AAU8FWT2"/>
<protein>
    <submittedName>
        <fullName evidence="2">PadR family transcriptional regulator</fullName>
    </submittedName>
</protein>
<organism evidence="2">
    <name type="scientific">Cellulosimicrobium sp. ES-005</name>
    <dbReference type="NCBI Taxonomy" id="3163031"/>
    <lineage>
        <taxon>Bacteria</taxon>
        <taxon>Bacillati</taxon>
        <taxon>Actinomycetota</taxon>
        <taxon>Actinomycetes</taxon>
        <taxon>Micrococcales</taxon>
        <taxon>Promicromonosporaceae</taxon>
        <taxon>Cellulosimicrobium</taxon>
    </lineage>
</organism>
<dbReference type="RefSeq" id="WP_353707109.1">
    <property type="nucleotide sequence ID" value="NZ_CP159290.1"/>
</dbReference>
<dbReference type="PANTHER" id="PTHR33169">
    <property type="entry name" value="PADR-FAMILY TRANSCRIPTIONAL REGULATOR"/>
    <property type="match status" value="1"/>
</dbReference>
<feature type="domain" description="Transcription regulator PadR N-terminal" evidence="1">
    <location>
        <begin position="21"/>
        <end position="91"/>
    </location>
</feature>
<name>A0AAU8FWT2_9MICO</name>
<dbReference type="Pfam" id="PF03551">
    <property type="entry name" value="PadR"/>
    <property type="match status" value="1"/>
</dbReference>
<gene>
    <name evidence="2" type="ORF">ABRQ22_13590</name>
</gene>
<evidence type="ECO:0000313" key="2">
    <source>
        <dbReference type="EMBL" id="XCH28633.1"/>
    </source>
</evidence>
<dbReference type="SUPFAM" id="SSF46785">
    <property type="entry name" value="Winged helix' DNA-binding domain"/>
    <property type="match status" value="1"/>
</dbReference>
<dbReference type="EMBL" id="CP159290">
    <property type="protein sequence ID" value="XCH28633.1"/>
    <property type="molecule type" value="Genomic_DNA"/>
</dbReference>
<accession>A0AAU8FWT2</accession>
<dbReference type="InterPro" id="IPR036390">
    <property type="entry name" value="WH_DNA-bd_sf"/>
</dbReference>
<dbReference type="InterPro" id="IPR052509">
    <property type="entry name" value="Metal_resp_DNA-bind_regulator"/>
</dbReference>
<proteinExistence type="predicted"/>